<evidence type="ECO:0000313" key="1">
    <source>
        <dbReference type="EMBL" id="JAH06322.1"/>
    </source>
</evidence>
<reference evidence="1" key="1">
    <citation type="submission" date="2014-11" db="EMBL/GenBank/DDBJ databases">
        <authorList>
            <person name="Amaro Gonzalez C."/>
        </authorList>
    </citation>
    <scope>NUCLEOTIDE SEQUENCE</scope>
</reference>
<name>A0A0E9PPY4_ANGAN</name>
<reference evidence="1" key="2">
    <citation type="journal article" date="2015" name="Fish Shellfish Immunol.">
        <title>Early steps in the European eel (Anguilla anguilla)-Vibrio vulnificus interaction in the gills: Role of the RtxA13 toxin.</title>
        <authorList>
            <person name="Callol A."/>
            <person name="Pajuelo D."/>
            <person name="Ebbesson L."/>
            <person name="Teles M."/>
            <person name="MacKenzie S."/>
            <person name="Amaro C."/>
        </authorList>
    </citation>
    <scope>NUCLEOTIDE SEQUENCE</scope>
</reference>
<dbReference type="AlphaFoldDB" id="A0A0E9PPY4"/>
<proteinExistence type="predicted"/>
<organism evidence="1">
    <name type="scientific">Anguilla anguilla</name>
    <name type="common">European freshwater eel</name>
    <name type="synonym">Muraena anguilla</name>
    <dbReference type="NCBI Taxonomy" id="7936"/>
    <lineage>
        <taxon>Eukaryota</taxon>
        <taxon>Metazoa</taxon>
        <taxon>Chordata</taxon>
        <taxon>Craniata</taxon>
        <taxon>Vertebrata</taxon>
        <taxon>Euteleostomi</taxon>
        <taxon>Actinopterygii</taxon>
        <taxon>Neopterygii</taxon>
        <taxon>Teleostei</taxon>
        <taxon>Anguilliformes</taxon>
        <taxon>Anguillidae</taxon>
        <taxon>Anguilla</taxon>
    </lineage>
</organism>
<sequence length="37" mass="4092">MSSQAGFTNLEVIQFTPMACTVLTSQSNISNLWDKVE</sequence>
<accession>A0A0E9PPY4</accession>
<dbReference type="EMBL" id="GBXM01102255">
    <property type="protein sequence ID" value="JAH06322.1"/>
    <property type="molecule type" value="Transcribed_RNA"/>
</dbReference>
<protein>
    <submittedName>
        <fullName evidence="1">Uncharacterized protein</fullName>
    </submittedName>
</protein>